<keyword evidence="1" id="KW-1133">Transmembrane helix</keyword>
<dbReference type="PANTHER" id="PTHR24148:SF64">
    <property type="entry name" value="HETEROKARYON INCOMPATIBILITY DOMAIN-CONTAINING PROTEIN"/>
    <property type="match status" value="1"/>
</dbReference>
<protein>
    <submittedName>
        <fullName evidence="3">Heterokaryon incompatibility protein-domain-containing protein</fullName>
    </submittedName>
</protein>
<evidence type="ECO:0000259" key="2">
    <source>
        <dbReference type="Pfam" id="PF06985"/>
    </source>
</evidence>
<dbReference type="InterPro" id="IPR010730">
    <property type="entry name" value="HET"/>
</dbReference>
<evidence type="ECO:0000313" key="4">
    <source>
        <dbReference type="Proteomes" id="UP001321760"/>
    </source>
</evidence>
<reference evidence="3" key="2">
    <citation type="submission" date="2023-05" db="EMBL/GenBank/DDBJ databases">
        <authorList>
            <consortium name="Lawrence Berkeley National Laboratory"/>
            <person name="Steindorff A."/>
            <person name="Hensen N."/>
            <person name="Bonometti L."/>
            <person name="Westerberg I."/>
            <person name="Brannstrom I.O."/>
            <person name="Guillou S."/>
            <person name="Cros-Aarteil S."/>
            <person name="Calhoun S."/>
            <person name="Haridas S."/>
            <person name="Kuo A."/>
            <person name="Mondo S."/>
            <person name="Pangilinan J."/>
            <person name="Riley R."/>
            <person name="Labutti K."/>
            <person name="Andreopoulos B."/>
            <person name="Lipzen A."/>
            <person name="Chen C."/>
            <person name="Yanf M."/>
            <person name="Daum C."/>
            <person name="Ng V."/>
            <person name="Clum A."/>
            <person name="Ohm R."/>
            <person name="Martin F."/>
            <person name="Silar P."/>
            <person name="Natvig D."/>
            <person name="Lalanne C."/>
            <person name="Gautier V."/>
            <person name="Ament-Velasquez S.L."/>
            <person name="Kruys A."/>
            <person name="Hutchinson M.I."/>
            <person name="Powell A.J."/>
            <person name="Barry K."/>
            <person name="Miller A.N."/>
            <person name="Grigoriev I.V."/>
            <person name="Debuchy R."/>
            <person name="Gladieux P."/>
            <person name="Thoren M.H."/>
            <person name="Johannesson H."/>
        </authorList>
    </citation>
    <scope>NUCLEOTIDE SEQUENCE</scope>
    <source>
        <strain evidence="3">PSN243</strain>
    </source>
</reference>
<reference evidence="3" key="1">
    <citation type="journal article" date="2023" name="Mol. Phylogenet. Evol.">
        <title>Genome-scale phylogeny and comparative genomics of the fungal order Sordariales.</title>
        <authorList>
            <person name="Hensen N."/>
            <person name="Bonometti L."/>
            <person name="Westerberg I."/>
            <person name="Brannstrom I.O."/>
            <person name="Guillou S."/>
            <person name="Cros-Aarteil S."/>
            <person name="Calhoun S."/>
            <person name="Haridas S."/>
            <person name="Kuo A."/>
            <person name="Mondo S."/>
            <person name="Pangilinan J."/>
            <person name="Riley R."/>
            <person name="LaButti K."/>
            <person name="Andreopoulos B."/>
            <person name="Lipzen A."/>
            <person name="Chen C."/>
            <person name="Yan M."/>
            <person name="Daum C."/>
            <person name="Ng V."/>
            <person name="Clum A."/>
            <person name="Steindorff A."/>
            <person name="Ohm R.A."/>
            <person name="Martin F."/>
            <person name="Silar P."/>
            <person name="Natvig D.O."/>
            <person name="Lalanne C."/>
            <person name="Gautier V."/>
            <person name="Ament-Velasquez S.L."/>
            <person name="Kruys A."/>
            <person name="Hutchinson M.I."/>
            <person name="Powell A.J."/>
            <person name="Barry K."/>
            <person name="Miller A.N."/>
            <person name="Grigoriev I.V."/>
            <person name="Debuchy R."/>
            <person name="Gladieux P."/>
            <person name="Hiltunen Thoren M."/>
            <person name="Johannesson H."/>
        </authorList>
    </citation>
    <scope>NUCLEOTIDE SEQUENCE</scope>
    <source>
        <strain evidence="3">PSN243</strain>
    </source>
</reference>
<gene>
    <name evidence="3" type="ORF">QBC34DRAFT_211857</name>
</gene>
<organism evidence="3 4">
    <name type="scientific">Podospora aff. communis PSN243</name>
    <dbReference type="NCBI Taxonomy" id="3040156"/>
    <lineage>
        <taxon>Eukaryota</taxon>
        <taxon>Fungi</taxon>
        <taxon>Dikarya</taxon>
        <taxon>Ascomycota</taxon>
        <taxon>Pezizomycotina</taxon>
        <taxon>Sordariomycetes</taxon>
        <taxon>Sordariomycetidae</taxon>
        <taxon>Sordariales</taxon>
        <taxon>Podosporaceae</taxon>
        <taxon>Podospora</taxon>
    </lineage>
</organism>
<feature type="transmembrane region" description="Helical" evidence="1">
    <location>
        <begin position="319"/>
        <end position="338"/>
    </location>
</feature>
<name>A0AAV9G4M3_9PEZI</name>
<accession>A0AAV9G4M3</accession>
<dbReference type="AlphaFoldDB" id="A0AAV9G4M3"/>
<feature type="domain" description="Heterokaryon incompatibility" evidence="2">
    <location>
        <begin position="80"/>
        <end position="218"/>
    </location>
</feature>
<keyword evidence="1" id="KW-0812">Transmembrane</keyword>
<evidence type="ECO:0000313" key="3">
    <source>
        <dbReference type="EMBL" id="KAK4443393.1"/>
    </source>
</evidence>
<dbReference type="Proteomes" id="UP001321760">
    <property type="component" value="Unassembled WGS sequence"/>
</dbReference>
<dbReference type="EMBL" id="MU865994">
    <property type="protein sequence ID" value="KAK4443393.1"/>
    <property type="molecule type" value="Genomic_DNA"/>
</dbReference>
<comment type="caution">
    <text evidence="3">The sequence shown here is derived from an EMBL/GenBank/DDBJ whole genome shotgun (WGS) entry which is preliminary data.</text>
</comment>
<proteinExistence type="predicted"/>
<dbReference type="Pfam" id="PF06985">
    <property type="entry name" value="HET"/>
    <property type="match status" value="1"/>
</dbReference>
<dbReference type="PANTHER" id="PTHR24148">
    <property type="entry name" value="ANKYRIN REPEAT DOMAIN-CONTAINING PROTEIN 39 HOMOLOG-RELATED"/>
    <property type="match status" value="1"/>
</dbReference>
<dbReference type="InterPro" id="IPR052895">
    <property type="entry name" value="HetReg/Transcr_Mod"/>
</dbReference>
<keyword evidence="4" id="KW-1185">Reference proteome</keyword>
<keyword evidence="1" id="KW-0472">Membrane</keyword>
<evidence type="ECO:0000256" key="1">
    <source>
        <dbReference type="SAM" id="Phobius"/>
    </source>
</evidence>
<feature type="transmembrane region" description="Helical" evidence="1">
    <location>
        <begin position="350"/>
        <end position="370"/>
    </location>
</feature>
<sequence length="771" mass="86762">MASLLPPPPGDVAVDAAKLAAQAKKASAAQLYASLPVPNGTRTIRLLDLEPPKRDWKGFIVDRHLTGRLRTARLEDSPSFCALSYVWGPDSANPERQIRCLPDGPDLDITTNCHAALKQIQRRFAPVTIWIDSICINQDDDKEKESQIPLMREIYTWATTVYIWLGNGTPASDAAIRMIKWCSLGYDGSGAERELNRLKSVDKLFRREWFHRSWTFQEVILATNPLILCGNKSLKWGCMLNVLYGRGERSPRSKWPRGLVNWRLVTDGWIAFPRPQNWNGVHVRATEPPDGQHEPQVLSSGPPLQLYRQLRRRTRLCHAFFWLSGLLGWGWTTYAMAIKAIAVGISKTEVWFAVACGWLSLTFCFVHAVVSFERHVRISLNDWTDKDSIGWHVNISSDQSSATDTHDLVVGGIYAALRHRKSQRPHDQAFAITGILSSLGSHLPPLSYDMAPAEVYRTLTEYLIARDPAYVALLVDAAHNADTDAPSWVPDWHNPPCPWLTFGYAVGKTVFNKVHTASLPRLMSNKLMTNGGLHGTVNFKGIIPTGIVDSTAPPITPQWFKTVIEWFKFAILRETIIPNVHKAAYDTPQSHLYAVLRGLSPVRGPTGELHRYEDEFGRRSRWEEYPLWKGPYDFTEEKEDFKKFMKIYSRALKRLHRFRPWAFCNTDDTGFIPATVYHEIRGIFDAYELMARLASAIIADKRCLFTLSTGLIGSGPLGMELGDEVYTLQGVPAPMVLRKLEDGTFVVVGAALVHGLMHGEGRTDGQEVILA</sequence>